<gene>
    <name evidence="1" type="ORF">GRJ2_001445900</name>
</gene>
<keyword evidence="2" id="KW-1185">Reference proteome</keyword>
<dbReference type="EMBL" id="BAAFJT010000005">
    <property type="protein sequence ID" value="GAB0189806.1"/>
    <property type="molecule type" value="Genomic_DNA"/>
</dbReference>
<sequence>MWSHTFQGTITNICVDSTCLLPRKLSMFLLDDLQRDLLSTRTGISFCSEGTMQRKQEGKKEPKVLVMSVKR</sequence>
<comment type="caution">
    <text evidence="1">The sequence shown here is derived from an EMBL/GenBank/DDBJ whole genome shotgun (WGS) entry which is preliminary data.</text>
</comment>
<dbReference type="AlphaFoldDB" id="A0ABC9WWM0"/>
<name>A0ABC9WWM0_GRUJA</name>
<evidence type="ECO:0000313" key="1">
    <source>
        <dbReference type="EMBL" id="GAB0189806.1"/>
    </source>
</evidence>
<organism evidence="1 2">
    <name type="scientific">Grus japonensis</name>
    <name type="common">Japanese crane</name>
    <name type="synonym">Red-crowned crane</name>
    <dbReference type="NCBI Taxonomy" id="30415"/>
    <lineage>
        <taxon>Eukaryota</taxon>
        <taxon>Metazoa</taxon>
        <taxon>Chordata</taxon>
        <taxon>Craniata</taxon>
        <taxon>Vertebrata</taxon>
        <taxon>Euteleostomi</taxon>
        <taxon>Archelosauria</taxon>
        <taxon>Archosauria</taxon>
        <taxon>Dinosauria</taxon>
        <taxon>Saurischia</taxon>
        <taxon>Theropoda</taxon>
        <taxon>Coelurosauria</taxon>
        <taxon>Aves</taxon>
        <taxon>Neognathae</taxon>
        <taxon>Neoaves</taxon>
        <taxon>Gruiformes</taxon>
        <taxon>Gruidae</taxon>
        <taxon>Grus</taxon>
    </lineage>
</organism>
<evidence type="ECO:0000313" key="2">
    <source>
        <dbReference type="Proteomes" id="UP001623348"/>
    </source>
</evidence>
<proteinExistence type="predicted"/>
<reference evidence="1 2" key="1">
    <citation type="submission" date="2024-06" db="EMBL/GenBank/DDBJ databases">
        <title>The draft genome of Grus japonensis, version 3.</title>
        <authorList>
            <person name="Nabeshima K."/>
            <person name="Suzuki S."/>
            <person name="Onuma M."/>
        </authorList>
    </citation>
    <scope>NUCLEOTIDE SEQUENCE [LARGE SCALE GENOMIC DNA]</scope>
    <source>
        <strain evidence="1 2">451A</strain>
    </source>
</reference>
<accession>A0ABC9WWM0</accession>
<dbReference type="Proteomes" id="UP001623348">
    <property type="component" value="Unassembled WGS sequence"/>
</dbReference>
<protein>
    <submittedName>
        <fullName evidence="1">Uncharacterized protein</fullName>
    </submittedName>
</protein>